<accession>A0A448XRM7</accession>
<proteinExistence type="predicted"/>
<dbReference type="AlphaFoldDB" id="A0A448XRM7"/>
<protein>
    <submittedName>
        <fullName evidence="1">Uncharacterized protein</fullName>
    </submittedName>
</protein>
<organism evidence="1 2">
    <name type="scientific">Protopolystoma xenopodis</name>
    <dbReference type="NCBI Taxonomy" id="117903"/>
    <lineage>
        <taxon>Eukaryota</taxon>
        <taxon>Metazoa</taxon>
        <taxon>Spiralia</taxon>
        <taxon>Lophotrochozoa</taxon>
        <taxon>Platyhelminthes</taxon>
        <taxon>Monogenea</taxon>
        <taxon>Polyopisthocotylea</taxon>
        <taxon>Polystomatidea</taxon>
        <taxon>Polystomatidae</taxon>
        <taxon>Protopolystoma</taxon>
    </lineage>
</organism>
<reference evidence="1" key="1">
    <citation type="submission" date="2018-11" db="EMBL/GenBank/DDBJ databases">
        <authorList>
            <consortium name="Pathogen Informatics"/>
        </authorList>
    </citation>
    <scope>NUCLEOTIDE SEQUENCE</scope>
</reference>
<gene>
    <name evidence="1" type="ORF">PXEA_LOCUS36605</name>
</gene>
<name>A0A448XRM7_9PLAT</name>
<dbReference type="Proteomes" id="UP000784294">
    <property type="component" value="Unassembled WGS sequence"/>
</dbReference>
<evidence type="ECO:0000313" key="1">
    <source>
        <dbReference type="EMBL" id="VEL43165.1"/>
    </source>
</evidence>
<dbReference type="EMBL" id="CAAALY010279271">
    <property type="protein sequence ID" value="VEL43165.1"/>
    <property type="molecule type" value="Genomic_DNA"/>
</dbReference>
<keyword evidence="2" id="KW-1185">Reference proteome</keyword>
<evidence type="ECO:0000313" key="2">
    <source>
        <dbReference type="Proteomes" id="UP000784294"/>
    </source>
</evidence>
<comment type="caution">
    <text evidence="1">The sequence shown here is derived from an EMBL/GenBank/DDBJ whole genome shotgun (WGS) entry which is preliminary data.</text>
</comment>
<sequence>MLSAKLGLQTGLTLLQVFSAVDLSRLAHRIVNLTSNDYELIVPDHLQFLPLVDLHPRIYSNHGCLSHISSGSLDRLLADFTGRDLKEELGRLACSPAYSSPKPGNPLVVRRLSKPNLVYTIGLQRLARFRSLRISPEGLDASDDSTNSVFLRVFLCRGSSGLPFSTICLLPALGEGHVCAVCPQILGYPQPYVHQLSFHLDRLSICMLTASVHTPSLNRVRSVCAQSSDSDHFSSPLSDQIQLARPPFRPPKH</sequence>